<protein>
    <recommendedName>
        <fullName evidence="5">Lipoprotein</fullName>
    </recommendedName>
</protein>
<dbReference type="AlphaFoldDB" id="A0A1H7ZZG3"/>
<organism evidence="3 4">
    <name type="scientific">Stigmatella aurantiaca</name>
    <dbReference type="NCBI Taxonomy" id="41"/>
    <lineage>
        <taxon>Bacteria</taxon>
        <taxon>Pseudomonadati</taxon>
        <taxon>Myxococcota</taxon>
        <taxon>Myxococcia</taxon>
        <taxon>Myxococcales</taxon>
        <taxon>Cystobacterineae</taxon>
        <taxon>Archangiaceae</taxon>
        <taxon>Stigmatella</taxon>
    </lineage>
</organism>
<evidence type="ECO:0000313" key="4">
    <source>
        <dbReference type="Proteomes" id="UP000182719"/>
    </source>
</evidence>
<dbReference type="RefSeq" id="WP_075009825.1">
    <property type="nucleotide sequence ID" value="NZ_FOAP01000020.1"/>
</dbReference>
<sequence>MRRLVLIAAALAVTVFACRTTQPPGTENQVPIDAVGPEPIQTVPSEPAGPAGPITAPGEDGGTR</sequence>
<dbReference type="EMBL" id="FOAP01000020">
    <property type="protein sequence ID" value="SEM63850.1"/>
    <property type="molecule type" value="Genomic_DNA"/>
</dbReference>
<dbReference type="PROSITE" id="PS51257">
    <property type="entry name" value="PROKAR_LIPOPROTEIN"/>
    <property type="match status" value="1"/>
</dbReference>
<evidence type="ECO:0000256" key="1">
    <source>
        <dbReference type="SAM" id="MobiDB-lite"/>
    </source>
</evidence>
<keyword evidence="4" id="KW-1185">Reference proteome</keyword>
<evidence type="ECO:0008006" key="5">
    <source>
        <dbReference type="Google" id="ProtNLM"/>
    </source>
</evidence>
<name>A0A1H7ZZG3_STIAU</name>
<accession>A0A1H7ZZG3</accession>
<evidence type="ECO:0000256" key="2">
    <source>
        <dbReference type="SAM" id="SignalP"/>
    </source>
</evidence>
<gene>
    <name evidence="3" type="ORF">SAMN05444354_12033</name>
</gene>
<proteinExistence type="predicted"/>
<keyword evidence="2" id="KW-0732">Signal</keyword>
<reference evidence="4" key="1">
    <citation type="submission" date="2016-10" db="EMBL/GenBank/DDBJ databases">
        <authorList>
            <person name="Varghese N."/>
            <person name="Submissions S."/>
        </authorList>
    </citation>
    <scope>NUCLEOTIDE SEQUENCE [LARGE SCALE GENOMIC DNA]</scope>
    <source>
        <strain evidence="4">DSM 17044</strain>
    </source>
</reference>
<feature type="signal peptide" evidence="2">
    <location>
        <begin position="1"/>
        <end position="17"/>
    </location>
</feature>
<dbReference type="Proteomes" id="UP000182719">
    <property type="component" value="Unassembled WGS sequence"/>
</dbReference>
<feature type="region of interest" description="Disordered" evidence="1">
    <location>
        <begin position="21"/>
        <end position="64"/>
    </location>
</feature>
<feature type="compositionally biased region" description="Low complexity" evidence="1">
    <location>
        <begin position="48"/>
        <end position="58"/>
    </location>
</feature>
<feature type="chain" id="PRO_5010213008" description="Lipoprotein" evidence="2">
    <location>
        <begin position="18"/>
        <end position="64"/>
    </location>
</feature>
<evidence type="ECO:0000313" key="3">
    <source>
        <dbReference type="EMBL" id="SEM63850.1"/>
    </source>
</evidence>